<evidence type="ECO:0000256" key="7">
    <source>
        <dbReference type="ARBA" id="ARBA00022989"/>
    </source>
</evidence>
<comment type="caution">
    <text evidence="9">Lacks conserved residue(s) required for the propagation of feature annotation.</text>
</comment>
<dbReference type="PANTHER" id="PTHR33695:SF1">
    <property type="entry name" value="LIPOPROTEIN SIGNAL PEPTIDASE"/>
    <property type="match status" value="1"/>
</dbReference>
<feature type="transmembrane region" description="Helical" evidence="9">
    <location>
        <begin position="92"/>
        <end position="109"/>
    </location>
</feature>
<evidence type="ECO:0000256" key="9">
    <source>
        <dbReference type="HAMAP-Rule" id="MF_00161"/>
    </source>
</evidence>
<feature type="region of interest" description="Disordered" evidence="11">
    <location>
        <begin position="181"/>
        <end position="259"/>
    </location>
</feature>
<dbReference type="EC" id="3.4.23.36" evidence="9"/>
<keyword evidence="7 9" id="KW-1133">Transmembrane helix</keyword>
<dbReference type="HAMAP" id="MF_00161">
    <property type="entry name" value="LspA"/>
    <property type="match status" value="1"/>
</dbReference>
<keyword evidence="3 9" id="KW-0645">Protease</keyword>
<dbReference type="KEGG" id="cprv:CYPRO_3074"/>
<keyword evidence="12" id="KW-0449">Lipoprotein</keyword>
<evidence type="ECO:0000256" key="10">
    <source>
        <dbReference type="RuleBase" id="RU004181"/>
    </source>
</evidence>
<dbReference type="EMBL" id="CP027806">
    <property type="protein sequence ID" value="AXJ02309.1"/>
    <property type="molecule type" value="Genomic_DNA"/>
</dbReference>
<evidence type="ECO:0000256" key="8">
    <source>
        <dbReference type="ARBA" id="ARBA00023136"/>
    </source>
</evidence>
<dbReference type="UniPathway" id="UPA00665"/>
<proteinExistence type="inferred from homology"/>
<keyword evidence="8 9" id="KW-0472">Membrane</keyword>
<name>A0A345UPA7_9BACT</name>
<evidence type="ECO:0000256" key="11">
    <source>
        <dbReference type="SAM" id="MobiDB-lite"/>
    </source>
</evidence>
<feature type="transmembrane region" description="Helical" evidence="9">
    <location>
        <begin position="153"/>
        <end position="173"/>
    </location>
</feature>
<sequence length="259" mass="27760">MNPRSEKLTWFVVMAAIVVILDQWSKTVVRSSPELHRLTLIDGWLAFNYTTNPGMAMGISFAPTFVISIIAIIATIAIIWYTISVMDQAPKGFVICMGLVIGGALGNIADRLYMAVIKGYGTVLEGAVVDFIHFTWVWPDWVPWVGGNPSFPYIFNVADVAISSAIIIMLVFSKWLLPDDPPKAEPAPPSEAAQPEPEENDALPEATEAQGPASAADGNRDADETPHSSPGAGPEPETIRGQSAADEAPENPAGTAKKS</sequence>
<dbReference type="PANTHER" id="PTHR33695">
    <property type="entry name" value="LIPOPROTEIN SIGNAL PEPTIDASE"/>
    <property type="match status" value="1"/>
</dbReference>
<dbReference type="GO" id="GO:0004190">
    <property type="term" value="F:aspartic-type endopeptidase activity"/>
    <property type="evidence" value="ECO:0007669"/>
    <property type="project" value="UniProtKB-UniRule"/>
</dbReference>
<evidence type="ECO:0000256" key="1">
    <source>
        <dbReference type="ARBA" id="ARBA00006139"/>
    </source>
</evidence>
<comment type="pathway">
    <text evidence="9">Protein modification; lipoprotein biosynthesis (signal peptide cleavage).</text>
</comment>
<dbReference type="Pfam" id="PF01252">
    <property type="entry name" value="Peptidase_A8"/>
    <property type="match status" value="1"/>
</dbReference>
<dbReference type="AlphaFoldDB" id="A0A345UPA7"/>
<evidence type="ECO:0000256" key="6">
    <source>
        <dbReference type="ARBA" id="ARBA00022801"/>
    </source>
</evidence>
<feature type="active site" evidence="9">
    <location>
        <position position="159"/>
    </location>
</feature>
<keyword evidence="5 9" id="KW-0064">Aspartyl protease</keyword>
<dbReference type="PRINTS" id="PR00781">
    <property type="entry name" value="LIPOSIGPTASE"/>
</dbReference>
<dbReference type="GO" id="GO:0006508">
    <property type="term" value="P:proteolysis"/>
    <property type="evidence" value="ECO:0007669"/>
    <property type="project" value="UniProtKB-KW"/>
</dbReference>
<feature type="active site" evidence="9">
    <location>
        <position position="130"/>
    </location>
</feature>
<evidence type="ECO:0000256" key="3">
    <source>
        <dbReference type="ARBA" id="ARBA00022670"/>
    </source>
</evidence>
<accession>A0A345UPA7</accession>
<comment type="catalytic activity">
    <reaction evidence="9">
        <text>Release of signal peptides from bacterial membrane prolipoproteins. Hydrolyzes -Xaa-Yaa-Zaa-|-(S,diacylglyceryl)Cys-, in which Xaa is hydrophobic (preferably Leu), and Yaa (Ala or Ser) and Zaa (Gly or Ala) have small, neutral side chains.</text>
        <dbReference type="EC" id="3.4.23.36"/>
    </reaction>
</comment>
<dbReference type="GO" id="GO:0005886">
    <property type="term" value="C:plasma membrane"/>
    <property type="evidence" value="ECO:0007669"/>
    <property type="project" value="UniProtKB-SubCell"/>
</dbReference>
<evidence type="ECO:0000313" key="13">
    <source>
        <dbReference type="Proteomes" id="UP000254808"/>
    </source>
</evidence>
<organism evidence="12 13">
    <name type="scientific">Cyclonatronum proteinivorum</name>
    <dbReference type="NCBI Taxonomy" id="1457365"/>
    <lineage>
        <taxon>Bacteria</taxon>
        <taxon>Pseudomonadati</taxon>
        <taxon>Balneolota</taxon>
        <taxon>Balneolia</taxon>
        <taxon>Balneolales</taxon>
        <taxon>Cyclonatronaceae</taxon>
        <taxon>Cyclonatronum</taxon>
    </lineage>
</organism>
<evidence type="ECO:0000313" key="12">
    <source>
        <dbReference type="EMBL" id="AXJ02309.1"/>
    </source>
</evidence>
<keyword evidence="13" id="KW-1185">Reference proteome</keyword>
<keyword evidence="2 9" id="KW-1003">Cell membrane</keyword>
<evidence type="ECO:0000256" key="2">
    <source>
        <dbReference type="ARBA" id="ARBA00022475"/>
    </source>
</evidence>
<keyword evidence="6 9" id="KW-0378">Hydrolase</keyword>
<evidence type="ECO:0000256" key="4">
    <source>
        <dbReference type="ARBA" id="ARBA00022692"/>
    </source>
</evidence>
<evidence type="ECO:0000256" key="5">
    <source>
        <dbReference type="ARBA" id="ARBA00022750"/>
    </source>
</evidence>
<comment type="similarity">
    <text evidence="1 9 10">Belongs to the peptidase A8 family.</text>
</comment>
<keyword evidence="4 9" id="KW-0812">Transmembrane</keyword>
<gene>
    <name evidence="9" type="primary">lspA</name>
    <name evidence="12" type="ORF">CYPRO_3074</name>
</gene>
<protein>
    <recommendedName>
        <fullName evidence="9">Lipoprotein signal peptidase</fullName>
        <ecNumber evidence="9">3.4.23.36</ecNumber>
    </recommendedName>
    <alternativeName>
        <fullName evidence="9">Prolipoprotein signal peptidase</fullName>
    </alternativeName>
    <alternativeName>
        <fullName evidence="9">Signal peptidase II</fullName>
        <shortName evidence="9">SPase II</shortName>
    </alternativeName>
</protein>
<reference evidence="12 13" key="1">
    <citation type="submission" date="2018-03" db="EMBL/GenBank/DDBJ databases">
        <title>Phenotypic and genomic properties of Cyclonatronum proteinivorum gen. nov., sp. nov., a haloalkaliphilic bacteroidete from soda lakes possessing Na+-translocating rhodopsin.</title>
        <authorList>
            <person name="Toshchakov S.V."/>
            <person name="Korzhenkov A."/>
            <person name="Samarov N.I."/>
            <person name="Kublanov I.V."/>
            <person name="Muntyan M.S."/>
            <person name="Sorokin D.Y."/>
        </authorList>
    </citation>
    <scope>NUCLEOTIDE SEQUENCE [LARGE SCALE GENOMIC DNA]</scope>
    <source>
        <strain evidence="12 13">Omega</strain>
    </source>
</reference>
<dbReference type="InterPro" id="IPR001872">
    <property type="entry name" value="Peptidase_A8"/>
</dbReference>
<comment type="function">
    <text evidence="9">This protein specifically catalyzes the removal of signal peptides from prolipoproteins.</text>
</comment>
<dbReference type="Proteomes" id="UP000254808">
    <property type="component" value="Chromosome"/>
</dbReference>
<feature type="transmembrane region" description="Helical" evidence="9">
    <location>
        <begin position="55"/>
        <end position="80"/>
    </location>
</feature>
<comment type="subcellular location">
    <subcellularLocation>
        <location evidence="9">Cell membrane</location>
        <topology evidence="9">Multi-pass membrane protein</topology>
    </subcellularLocation>
</comment>
<dbReference type="RefSeq" id="WP_240644779.1">
    <property type="nucleotide sequence ID" value="NZ_CP027806.1"/>
</dbReference>